<name>A0A367Q6D1_9NOSO</name>
<dbReference type="Pfam" id="PF13416">
    <property type="entry name" value="SBP_bac_8"/>
    <property type="match status" value="1"/>
</dbReference>
<reference evidence="1" key="1">
    <citation type="submission" date="2016-04" db="EMBL/GenBank/DDBJ databases">
        <authorList>
            <person name="Tabuchi Yagui T.R."/>
        </authorList>
    </citation>
    <scope>NUCLEOTIDE SEQUENCE [LARGE SCALE GENOMIC DNA]</scope>
    <source>
        <strain evidence="1">NIES-26</strain>
    </source>
</reference>
<dbReference type="SUPFAM" id="SSF53850">
    <property type="entry name" value="Periplasmic binding protein-like II"/>
    <property type="match status" value="1"/>
</dbReference>
<dbReference type="InterPro" id="IPR050490">
    <property type="entry name" value="Bact_solute-bd_prot1"/>
</dbReference>
<gene>
    <name evidence="1" type="ORF">A6770_05845</name>
</gene>
<evidence type="ECO:0000313" key="1">
    <source>
        <dbReference type="EMBL" id="RCJ19719.1"/>
    </source>
</evidence>
<accession>A0A367Q6D1</accession>
<comment type="caution">
    <text evidence="1">The sequence shown here is derived from an EMBL/GenBank/DDBJ whole genome shotgun (WGS) entry which is preliminary data.</text>
</comment>
<evidence type="ECO:0000313" key="2">
    <source>
        <dbReference type="Proteomes" id="UP000252107"/>
    </source>
</evidence>
<sequence>MTFLLSAIAFACTHNSPSKLSSVSESTNNRILKVWWDKGFTLEEDEALQQVVSDWEKQTGNTIKLSFYTTDELPQKAQRALQAGNPPDILMSHNAERVLNPRLAWEGKLADVSDVIQPIKSLYPETVLAGVYLYNNIDQKRSYYAVPISQAITHIFYWRDLLQLAGKSDKNIPKTWDAFWELWKQVQNILRTQNHQKIYGLGLPTSVEAGDTYQIFEQILEAYSVELLDSKDRLRVDDPKVRQGIIDSLDWYTKFYQQGYVPPDAVKWLNPDNNRQLLNRFVVMTPNSSHSIPAAVRSDLDIYYHKLGTIEFPHKPNGQPMRHLVIVRQAVIFAESQNQKLAKDFLTYLSKPEVIGDYLKAAGGRNLPVLKPVWQDPFWTNPNDPHISAAARTILEGQTRLYYSSQNPAYSIVLDENVWGKALTRIVLDRITPEQAADEAIARIQQIFAQWR</sequence>
<proteinExistence type="predicted"/>
<keyword evidence="2" id="KW-1185">Reference proteome</keyword>
<protein>
    <submittedName>
        <fullName evidence="1">ABC transporter substrate-binding protein</fullName>
    </submittedName>
</protein>
<dbReference type="InterPro" id="IPR006059">
    <property type="entry name" value="SBP"/>
</dbReference>
<organism evidence="1 2">
    <name type="scientific">Nostoc minutum NIES-26</name>
    <dbReference type="NCBI Taxonomy" id="1844469"/>
    <lineage>
        <taxon>Bacteria</taxon>
        <taxon>Bacillati</taxon>
        <taxon>Cyanobacteriota</taxon>
        <taxon>Cyanophyceae</taxon>
        <taxon>Nostocales</taxon>
        <taxon>Nostocaceae</taxon>
        <taxon>Nostoc</taxon>
    </lineage>
</organism>
<dbReference type="Proteomes" id="UP000252107">
    <property type="component" value="Unassembled WGS sequence"/>
</dbReference>
<dbReference type="PANTHER" id="PTHR43649">
    <property type="entry name" value="ARABINOSE-BINDING PROTEIN-RELATED"/>
    <property type="match status" value="1"/>
</dbReference>
<dbReference type="PANTHER" id="PTHR43649:SF12">
    <property type="entry name" value="DIACETYLCHITOBIOSE BINDING PROTEIN DASA"/>
    <property type="match status" value="1"/>
</dbReference>
<dbReference type="EMBL" id="LXQD01000339">
    <property type="protein sequence ID" value="RCJ19719.1"/>
    <property type="molecule type" value="Genomic_DNA"/>
</dbReference>
<dbReference type="AlphaFoldDB" id="A0A367Q6D1"/>
<dbReference type="Gene3D" id="3.40.190.10">
    <property type="entry name" value="Periplasmic binding protein-like II"/>
    <property type="match status" value="1"/>
</dbReference>